<dbReference type="InterPro" id="IPR036271">
    <property type="entry name" value="Tet_transcr_reg_TetR-rel_C_sf"/>
</dbReference>
<reference evidence="4 5" key="1">
    <citation type="submission" date="2019-07" db="EMBL/GenBank/DDBJ databases">
        <title>Whole genome shotgun sequence of Chitinophaga cymbidii NBRC 109752.</title>
        <authorList>
            <person name="Hosoyama A."/>
            <person name="Uohara A."/>
            <person name="Ohji S."/>
            <person name="Ichikawa N."/>
        </authorList>
    </citation>
    <scope>NUCLEOTIDE SEQUENCE [LARGE SCALE GENOMIC DNA]</scope>
    <source>
        <strain evidence="4 5">NBRC 109752</strain>
    </source>
</reference>
<keyword evidence="5" id="KW-1185">Reference proteome</keyword>
<dbReference type="RefSeq" id="WP_146859008.1">
    <property type="nucleotide sequence ID" value="NZ_BKAU01000001.1"/>
</dbReference>
<dbReference type="Pfam" id="PF00440">
    <property type="entry name" value="TetR_N"/>
    <property type="match status" value="1"/>
</dbReference>
<evidence type="ECO:0000259" key="3">
    <source>
        <dbReference type="PROSITE" id="PS50977"/>
    </source>
</evidence>
<dbReference type="InterPro" id="IPR001647">
    <property type="entry name" value="HTH_TetR"/>
</dbReference>
<dbReference type="PRINTS" id="PR00455">
    <property type="entry name" value="HTHTETR"/>
</dbReference>
<name>A0A512RH87_9BACT</name>
<dbReference type="SUPFAM" id="SSF46689">
    <property type="entry name" value="Homeodomain-like"/>
    <property type="match status" value="1"/>
</dbReference>
<dbReference type="OrthoDB" id="881297at2"/>
<proteinExistence type="predicted"/>
<sequence length="203" mass="23655">MRDRILETALRLFRTYGIKSITMQDIARECGISKKTVYEHFADKSELVDSFTEFLTNTHCTSMKTACAEGHDAVEELVLSLRQTELLVKSINPILLFELEKYHPTAWKKITDFKQQFITQTIKDNLERGIREGLYRSNIRIHIIAHMRLMQLDSAFNPLHFPATEFDIHEVMYEVTEHYIHGIATPEGHRLAEQYLAAHHQIV</sequence>
<feature type="DNA-binding region" description="H-T-H motif" evidence="2">
    <location>
        <begin position="22"/>
        <end position="41"/>
    </location>
</feature>
<dbReference type="InterPro" id="IPR009057">
    <property type="entry name" value="Homeodomain-like_sf"/>
</dbReference>
<dbReference type="PANTHER" id="PTHR43479">
    <property type="entry name" value="ACREF/ENVCD OPERON REPRESSOR-RELATED"/>
    <property type="match status" value="1"/>
</dbReference>
<dbReference type="PANTHER" id="PTHR43479:SF11">
    <property type="entry name" value="ACREF_ENVCD OPERON REPRESSOR-RELATED"/>
    <property type="match status" value="1"/>
</dbReference>
<protein>
    <submittedName>
        <fullName evidence="4">TetR family transcriptional regulator</fullName>
    </submittedName>
</protein>
<keyword evidence="1 2" id="KW-0238">DNA-binding</keyword>
<dbReference type="InterPro" id="IPR050624">
    <property type="entry name" value="HTH-type_Tx_Regulator"/>
</dbReference>
<evidence type="ECO:0000313" key="4">
    <source>
        <dbReference type="EMBL" id="GEP95062.1"/>
    </source>
</evidence>
<dbReference type="AlphaFoldDB" id="A0A512RH87"/>
<dbReference type="Gene3D" id="1.10.10.60">
    <property type="entry name" value="Homeodomain-like"/>
    <property type="match status" value="1"/>
</dbReference>
<evidence type="ECO:0000313" key="5">
    <source>
        <dbReference type="Proteomes" id="UP000321436"/>
    </source>
</evidence>
<dbReference type="Proteomes" id="UP000321436">
    <property type="component" value="Unassembled WGS sequence"/>
</dbReference>
<comment type="caution">
    <text evidence="4">The sequence shown here is derived from an EMBL/GenBank/DDBJ whole genome shotgun (WGS) entry which is preliminary data.</text>
</comment>
<evidence type="ECO:0000256" key="1">
    <source>
        <dbReference type="ARBA" id="ARBA00023125"/>
    </source>
</evidence>
<dbReference type="EMBL" id="BKAU01000001">
    <property type="protein sequence ID" value="GEP95062.1"/>
    <property type="molecule type" value="Genomic_DNA"/>
</dbReference>
<evidence type="ECO:0000256" key="2">
    <source>
        <dbReference type="PROSITE-ProRule" id="PRU00335"/>
    </source>
</evidence>
<accession>A0A512RH87</accession>
<dbReference type="PROSITE" id="PS50977">
    <property type="entry name" value="HTH_TETR_2"/>
    <property type="match status" value="1"/>
</dbReference>
<dbReference type="GO" id="GO:0003677">
    <property type="term" value="F:DNA binding"/>
    <property type="evidence" value="ECO:0007669"/>
    <property type="project" value="UniProtKB-UniRule"/>
</dbReference>
<gene>
    <name evidence="4" type="ORF">CCY01nite_13220</name>
</gene>
<organism evidence="4 5">
    <name type="scientific">Chitinophaga cymbidii</name>
    <dbReference type="NCBI Taxonomy" id="1096750"/>
    <lineage>
        <taxon>Bacteria</taxon>
        <taxon>Pseudomonadati</taxon>
        <taxon>Bacteroidota</taxon>
        <taxon>Chitinophagia</taxon>
        <taxon>Chitinophagales</taxon>
        <taxon>Chitinophagaceae</taxon>
        <taxon>Chitinophaga</taxon>
    </lineage>
</organism>
<feature type="domain" description="HTH tetR-type" evidence="3">
    <location>
        <begin position="1"/>
        <end position="59"/>
    </location>
</feature>
<dbReference type="Gene3D" id="1.10.357.10">
    <property type="entry name" value="Tetracycline Repressor, domain 2"/>
    <property type="match status" value="1"/>
</dbReference>
<dbReference type="SUPFAM" id="SSF48498">
    <property type="entry name" value="Tetracyclin repressor-like, C-terminal domain"/>
    <property type="match status" value="1"/>
</dbReference>